<evidence type="ECO:0000313" key="16">
    <source>
        <dbReference type="EMBL" id="CAK9035911.1"/>
    </source>
</evidence>
<accession>A0ABP0L9T0</accession>
<keyword evidence="10" id="KW-1133">Transmembrane helix</keyword>
<dbReference type="CDD" id="cd00519">
    <property type="entry name" value="Lipase_3"/>
    <property type="match status" value="1"/>
</dbReference>
<evidence type="ECO:0000256" key="10">
    <source>
        <dbReference type="ARBA" id="ARBA00022989"/>
    </source>
</evidence>
<dbReference type="InterPro" id="IPR029058">
    <property type="entry name" value="AB_hydrolase_fold"/>
</dbReference>
<evidence type="ECO:0000256" key="11">
    <source>
        <dbReference type="ARBA" id="ARBA00023098"/>
    </source>
</evidence>
<evidence type="ECO:0000259" key="15">
    <source>
        <dbReference type="Pfam" id="PF01764"/>
    </source>
</evidence>
<keyword evidence="17" id="KW-1185">Reference proteome</keyword>
<evidence type="ECO:0000256" key="1">
    <source>
        <dbReference type="ARBA" id="ARBA00001913"/>
    </source>
</evidence>
<dbReference type="EMBL" id="CAXAMN010011669">
    <property type="protein sequence ID" value="CAK9035911.1"/>
    <property type="molecule type" value="Genomic_DNA"/>
</dbReference>
<gene>
    <name evidence="16" type="ORF">CCMP2556_LOCUS20081</name>
</gene>
<dbReference type="Proteomes" id="UP001642484">
    <property type="component" value="Unassembled WGS sequence"/>
</dbReference>
<dbReference type="Pfam" id="PF01764">
    <property type="entry name" value="Lipase_3"/>
    <property type="match status" value="1"/>
</dbReference>
<organism evidence="16 17">
    <name type="scientific">Durusdinium trenchii</name>
    <dbReference type="NCBI Taxonomy" id="1381693"/>
    <lineage>
        <taxon>Eukaryota</taxon>
        <taxon>Sar</taxon>
        <taxon>Alveolata</taxon>
        <taxon>Dinophyceae</taxon>
        <taxon>Suessiales</taxon>
        <taxon>Symbiodiniaceae</taxon>
        <taxon>Durusdinium</taxon>
    </lineage>
</organism>
<evidence type="ECO:0000313" key="17">
    <source>
        <dbReference type="Proteomes" id="UP001642484"/>
    </source>
</evidence>
<evidence type="ECO:0000256" key="2">
    <source>
        <dbReference type="ARBA" id="ARBA00004651"/>
    </source>
</evidence>
<keyword evidence="7" id="KW-0378">Hydrolase</keyword>
<comment type="catalytic activity">
    <reaction evidence="13">
        <text>a 1,2-diacyl-sn-glycerol + H2O = a 2-acylglycerol + a fatty acid + H(+)</text>
        <dbReference type="Rhea" id="RHEA:33275"/>
        <dbReference type="ChEBI" id="CHEBI:15377"/>
        <dbReference type="ChEBI" id="CHEBI:15378"/>
        <dbReference type="ChEBI" id="CHEBI:17389"/>
        <dbReference type="ChEBI" id="CHEBI:17815"/>
        <dbReference type="ChEBI" id="CHEBI:28868"/>
        <dbReference type="EC" id="3.1.1.116"/>
    </reaction>
    <physiologicalReaction direction="left-to-right" evidence="13">
        <dbReference type="Rhea" id="RHEA:33276"/>
    </physiologicalReaction>
</comment>
<keyword evidence="6" id="KW-0479">Metal-binding</keyword>
<evidence type="ECO:0000256" key="14">
    <source>
        <dbReference type="ARBA" id="ARBA00026104"/>
    </source>
</evidence>
<keyword evidence="8" id="KW-0106">Calcium</keyword>
<comment type="subcellular location">
    <subcellularLocation>
        <location evidence="2">Cell membrane</location>
        <topology evidence="2">Multi-pass membrane protein</topology>
    </subcellularLocation>
</comment>
<dbReference type="PANTHER" id="PTHR45792:SF7">
    <property type="entry name" value="PUTATIVE (AFU_ORTHOLOGUE AFUA_6G02710)-RELATED"/>
    <property type="match status" value="1"/>
</dbReference>
<reference evidence="16 17" key="1">
    <citation type="submission" date="2024-02" db="EMBL/GenBank/DDBJ databases">
        <authorList>
            <person name="Chen Y."/>
            <person name="Shah S."/>
            <person name="Dougan E. K."/>
            <person name="Thang M."/>
            <person name="Chan C."/>
        </authorList>
    </citation>
    <scope>NUCLEOTIDE SEQUENCE [LARGE SCALE GENOMIC DNA]</scope>
</reference>
<dbReference type="Gene3D" id="3.40.50.1820">
    <property type="entry name" value="alpha/beta hydrolase"/>
    <property type="match status" value="1"/>
</dbReference>
<evidence type="ECO:0000256" key="9">
    <source>
        <dbReference type="ARBA" id="ARBA00022963"/>
    </source>
</evidence>
<evidence type="ECO:0000256" key="5">
    <source>
        <dbReference type="ARBA" id="ARBA00022692"/>
    </source>
</evidence>
<keyword evidence="11" id="KW-0443">Lipid metabolism</keyword>
<comment type="caution">
    <text evidence="16">The sequence shown here is derived from an EMBL/GenBank/DDBJ whole genome shotgun (WGS) entry which is preliminary data.</text>
</comment>
<evidence type="ECO:0000256" key="4">
    <source>
        <dbReference type="ARBA" id="ARBA00022553"/>
    </source>
</evidence>
<proteinExistence type="predicted"/>
<keyword evidence="12" id="KW-0472">Membrane</keyword>
<dbReference type="SUPFAM" id="SSF53474">
    <property type="entry name" value="alpha/beta-Hydrolases"/>
    <property type="match status" value="1"/>
</dbReference>
<evidence type="ECO:0000256" key="3">
    <source>
        <dbReference type="ARBA" id="ARBA00022475"/>
    </source>
</evidence>
<evidence type="ECO:0000256" key="8">
    <source>
        <dbReference type="ARBA" id="ARBA00022837"/>
    </source>
</evidence>
<sequence>MATNWFGSAHESVTNAIANAPSLQAVAENLGIKDFHQWASAKAFDLHSAVHEQAVELVKTKVKGEFGNEVIDMLDALSECMRKISEELKLKEAKFGITLALPLVSMQHNMLERPDVEGLLTDRALLDEAAYWVDFAAGAYGKEDIKGYDKASVNVAIGEKSGVEVTVAYLPAKGVQMPGHFVAVDRNNREVVLGIRGTTTLSDALTDAVGEATQVPGCPGLLAHKAMLASAQAVLEKTRPALEQALRDHSGFSLVITGHSLGAGTVTPLKARPRMRCFAYAPPPVIGPLEHRSLRGLVIHSFINRADVVPRASLANVFHLGLEAMAVDGLDLDFQHRFNLMRRDASPENEEENKAKKRIVEAVKECQEARHAKPHESFPPLFVAGQVYWIEWLGQEGSVQDAKNDTAERAPRIHLSSARAFQALLMRGGTNALKDHLCGGYKEGLEGYKNHLKASGGCNCTIA</sequence>
<name>A0ABP0L9T0_9DINO</name>
<keyword evidence="3" id="KW-1003">Cell membrane</keyword>
<evidence type="ECO:0000256" key="6">
    <source>
        <dbReference type="ARBA" id="ARBA00022723"/>
    </source>
</evidence>
<evidence type="ECO:0000256" key="7">
    <source>
        <dbReference type="ARBA" id="ARBA00022801"/>
    </source>
</evidence>
<evidence type="ECO:0000256" key="13">
    <source>
        <dbReference type="ARBA" id="ARBA00024531"/>
    </source>
</evidence>
<dbReference type="InterPro" id="IPR052214">
    <property type="entry name" value="DAG_Lipase-Related"/>
</dbReference>
<dbReference type="EC" id="3.1.1.116" evidence="14"/>
<evidence type="ECO:0000256" key="12">
    <source>
        <dbReference type="ARBA" id="ARBA00023136"/>
    </source>
</evidence>
<dbReference type="InterPro" id="IPR002921">
    <property type="entry name" value="Fungal_lipase-type"/>
</dbReference>
<comment type="cofactor">
    <cofactor evidence="1">
        <name>Ca(2+)</name>
        <dbReference type="ChEBI" id="CHEBI:29108"/>
    </cofactor>
</comment>
<keyword evidence="5" id="KW-0812">Transmembrane</keyword>
<dbReference type="PANTHER" id="PTHR45792">
    <property type="entry name" value="DIACYLGLYCEROL LIPASE HOMOLOG-RELATED"/>
    <property type="match status" value="1"/>
</dbReference>
<feature type="domain" description="Fungal lipase-type" evidence="15">
    <location>
        <begin position="192"/>
        <end position="315"/>
    </location>
</feature>
<keyword evidence="9" id="KW-0442">Lipid degradation</keyword>
<keyword evidence="4" id="KW-0597">Phosphoprotein</keyword>
<protein>
    <recommendedName>
        <fullName evidence="14">sn-1-specific diacylglycerol lipase</fullName>
        <ecNumber evidence="14">3.1.1.116</ecNumber>
    </recommendedName>
</protein>